<reference evidence="1 2" key="1">
    <citation type="submission" date="2018-06" db="EMBL/GenBank/DDBJ databases">
        <title>Genomic Encyclopedia of Type Strains, Phase IV (KMG-IV): sequencing the most valuable type-strain genomes for metagenomic binning, comparative biology and taxonomic classification.</title>
        <authorList>
            <person name="Goeker M."/>
        </authorList>
    </citation>
    <scope>NUCLEOTIDE SEQUENCE [LARGE SCALE GENOMIC DNA]</scope>
    <source>
        <strain evidence="1 2">DSM 26720</strain>
    </source>
</reference>
<comment type="caution">
    <text evidence="1">The sequence shown here is derived from an EMBL/GenBank/DDBJ whole genome shotgun (WGS) entry which is preliminary data.</text>
</comment>
<gene>
    <name evidence="1" type="ORF">C7374_101506</name>
</gene>
<dbReference type="AlphaFoldDB" id="A0A364JZL7"/>
<evidence type="ECO:0000313" key="2">
    <source>
        <dbReference type="Proteomes" id="UP000249453"/>
    </source>
</evidence>
<protein>
    <submittedName>
        <fullName evidence="1">Uncharacterized protein</fullName>
    </submittedName>
</protein>
<dbReference type="EMBL" id="QLMK01000001">
    <property type="protein sequence ID" value="RAK34172.1"/>
    <property type="molecule type" value="Genomic_DNA"/>
</dbReference>
<sequence>MQGQVIFYKADRIIYRHHIDIHDDDFSQGVNEALIAFQRQYSGFDLANDEIQIRFKRPGEV</sequence>
<dbReference type="Proteomes" id="UP000249453">
    <property type="component" value="Unassembled WGS sequence"/>
</dbReference>
<dbReference type="RefSeq" id="WP_111574011.1">
    <property type="nucleotide sequence ID" value="NZ_JBHEEY010000001.1"/>
</dbReference>
<organism evidence="1 2">
    <name type="scientific">Falsochrobactrum ovis</name>
    <dbReference type="NCBI Taxonomy" id="1293442"/>
    <lineage>
        <taxon>Bacteria</taxon>
        <taxon>Pseudomonadati</taxon>
        <taxon>Pseudomonadota</taxon>
        <taxon>Alphaproteobacteria</taxon>
        <taxon>Hyphomicrobiales</taxon>
        <taxon>Brucellaceae</taxon>
        <taxon>Falsochrobactrum</taxon>
    </lineage>
</organism>
<proteinExistence type="predicted"/>
<dbReference type="OrthoDB" id="8115757at2"/>
<keyword evidence="2" id="KW-1185">Reference proteome</keyword>
<evidence type="ECO:0000313" key="1">
    <source>
        <dbReference type="EMBL" id="RAK34172.1"/>
    </source>
</evidence>
<accession>A0A364JZL7</accession>
<name>A0A364JZL7_9HYPH</name>